<reference evidence="11 12" key="1">
    <citation type="submission" date="2024-04" db="EMBL/GenBank/DDBJ databases">
        <title>Genome assembly C_amara_ONT_v2.</title>
        <authorList>
            <person name="Yant L."/>
            <person name="Moore C."/>
            <person name="Slenker M."/>
        </authorList>
    </citation>
    <scope>NUCLEOTIDE SEQUENCE [LARGE SCALE GENOMIC DNA]</scope>
    <source>
        <tissue evidence="11">Leaf</tissue>
    </source>
</reference>
<evidence type="ECO:0000256" key="3">
    <source>
        <dbReference type="ARBA" id="ARBA00018727"/>
    </source>
</evidence>
<evidence type="ECO:0000256" key="6">
    <source>
        <dbReference type="ARBA" id="ARBA00022824"/>
    </source>
</evidence>
<feature type="chain" id="PRO_5044830475" description="Protein OS-9 homolog" evidence="9">
    <location>
        <begin position="24"/>
        <end position="282"/>
    </location>
</feature>
<evidence type="ECO:0000313" key="11">
    <source>
        <dbReference type="EMBL" id="KAL1215376.1"/>
    </source>
</evidence>
<dbReference type="EMBL" id="JBANAX010000286">
    <property type="protein sequence ID" value="KAL1215376.1"/>
    <property type="molecule type" value="Genomic_DNA"/>
</dbReference>
<proteinExistence type="inferred from homology"/>
<comment type="similarity">
    <text evidence="2">Belongs to the OS-9 family.</text>
</comment>
<evidence type="ECO:0000256" key="9">
    <source>
        <dbReference type="SAM" id="SignalP"/>
    </source>
</evidence>
<sequence>MRITQILLCLLIIALSSTSHVWSNQIFPAHLVGTFSRNNREPKYKIEFLPQDSPFHPGENLESVVMVDKYGRRYLCFLPKEEKATSKWTTTQQNISTVMMETQKQVKLKTPDELLQPLSENCLLRQESWWSYEFCHQKSVRQLHVEDDKIVQEFFLGTYDSEATATFNQNVSDSSSTDASQRYHSHVYTNGTSCDLTGSPREVEVRFVCAETRAMVTSITELSTCKYALTVQCPTLCKHPLFQLEKPVSHTIHCTPIQVVEDMTRTEEEQVLGESPKMIADS</sequence>
<name>A0ABD1BAJ7_CARAN</name>
<evidence type="ECO:0000256" key="8">
    <source>
        <dbReference type="ARBA" id="ARBA00023180"/>
    </source>
</evidence>
<keyword evidence="6" id="KW-0256">Endoplasmic reticulum</keyword>
<dbReference type="Proteomes" id="UP001558713">
    <property type="component" value="Unassembled WGS sequence"/>
</dbReference>
<feature type="signal peptide" evidence="9">
    <location>
        <begin position="1"/>
        <end position="23"/>
    </location>
</feature>
<feature type="domain" description="MRH" evidence="10">
    <location>
        <begin position="120"/>
        <end position="239"/>
    </location>
</feature>
<dbReference type="PROSITE" id="PS51914">
    <property type="entry name" value="MRH"/>
    <property type="match status" value="1"/>
</dbReference>
<evidence type="ECO:0000256" key="5">
    <source>
        <dbReference type="ARBA" id="ARBA00022734"/>
    </source>
</evidence>
<organism evidence="11 12">
    <name type="scientific">Cardamine amara subsp. amara</name>
    <dbReference type="NCBI Taxonomy" id="228776"/>
    <lineage>
        <taxon>Eukaryota</taxon>
        <taxon>Viridiplantae</taxon>
        <taxon>Streptophyta</taxon>
        <taxon>Embryophyta</taxon>
        <taxon>Tracheophyta</taxon>
        <taxon>Spermatophyta</taxon>
        <taxon>Magnoliopsida</taxon>
        <taxon>eudicotyledons</taxon>
        <taxon>Gunneridae</taxon>
        <taxon>Pentapetalae</taxon>
        <taxon>rosids</taxon>
        <taxon>malvids</taxon>
        <taxon>Brassicales</taxon>
        <taxon>Brassicaceae</taxon>
        <taxon>Cardamineae</taxon>
        <taxon>Cardamine</taxon>
    </lineage>
</organism>
<dbReference type="GO" id="GO:0030246">
    <property type="term" value="F:carbohydrate binding"/>
    <property type="evidence" value="ECO:0007669"/>
    <property type="project" value="UniProtKB-KW"/>
</dbReference>
<dbReference type="SUPFAM" id="SSF50911">
    <property type="entry name" value="Mannose 6-phosphate receptor domain"/>
    <property type="match status" value="1"/>
</dbReference>
<comment type="subcellular location">
    <subcellularLocation>
        <location evidence="1">Endoplasmic reticulum</location>
    </subcellularLocation>
</comment>
<evidence type="ECO:0000256" key="7">
    <source>
        <dbReference type="ARBA" id="ARBA00023157"/>
    </source>
</evidence>
<keyword evidence="8" id="KW-0325">Glycoprotein</keyword>
<accession>A0ABD1BAJ7</accession>
<dbReference type="Gene3D" id="2.70.130.10">
    <property type="entry name" value="Mannose-6-phosphate receptor binding domain"/>
    <property type="match status" value="1"/>
</dbReference>
<comment type="caution">
    <text evidence="11">The sequence shown here is derived from an EMBL/GenBank/DDBJ whole genome shotgun (WGS) entry which is preliminary data.</text>
</comment>
<evidence type="ECO:0000256" key="2">
    <source>
        <dbReference type="ARBA" id="ARBA00009918"/>
    </source>
</evidence>
<keyword evidence="12" id="KW-1185">Reference proteome</keyword>
<keyword evidence="5" id="KW-0430">Lectin</keyword>
<evidence type="ECO:0000313" key="12">
    <source>
        <dbReference type="Proteomes" id="UP001558713"/>
    </source>
</evidence>
<gene>
    <name evidence="11" type="ORF">V5N11_030441</name>
</gene>
<dbReference type="InterPro" id="IPR012913">
    <property type="entry name" value="OS9-like_dom"/>
</dbReference>
<evidence type="ECO:0000259" key="10">
    <source>
        <dbReference type="PROSITE" id="PS51914"/>
    </source>
</evidence>
<evidence type="ECO:0000256" key="1">
    <source>
        <dbReference type="ARBA" id="ARBA00004240"/>
    </source>
</evidence>
<dbReference type="GO" id="GO:0005783">
    <property type="term" value="C:endoplasmic reticulum"/>
    <property type="evidence" value="ECO:0007669"/>
    <property type="project" value="UniProtKB-SubCell"/>
</dbReference>
<dbReference type="Pfam" id="PF07915">
    <property type="entry name" value="PRKCSH"/>
    <property type="match status" value="1"/>
</dbReference>
<keyword evidence="7" id="KW-1015">Disulfide bond</keyword>
<dbReference type="InterPro" id="IPR009011">
    <property type="entry name" value="Man6P_isomerase_rcpt-bd_dom_sf"/>
</dbReference>
<protein>
    <recommendedName>
        <fullName evidence="3">Protein OS-9 homolog</fullName>
    </recommendedName>
</protein>
<keyword evidence="4 9" id="KW-0732">Signal</keyword>
<dbReference type="FunFam" id="2.70.130.10:FF:000021">
    <property type="entry name" value="Protein OS-9 homolog"/>
    <property type="match status" value="1"/>
</dbReference>
<dbReference type="InterPro" id="IPR045149">
    <property type="entry name" value="OS-9-like"/>
</dbReference>
<dbReference type="AlphaFoldDB" id="A0ABD1BAJ7"/>
<evidence type="ECO:0000256" key="4">
    <source>
        <dbReference type="ARBA" id="ARBA00022729"/>
    </source>
</evidence>
<dbReference type="PANTHER" id="PTHR15414:SF0">
    <property type="entry name" value="ENDOPLASMIC RETICULUM LECTIN 1"/>
    <property type="match status" value="1"/>
</dbReference>
<dbReference type="InterPro" id="IPR044865">
    <property type="entry name" value="MRH_dom"/>
</dbReference>
<dbReference type="PANTHER" id="PTHR15414">
    <property type="entry name" value="OS-9-RELATED"/>
    <property type="match status" value="1"/>
</dbReference>